<protein>
    <submittedName>
        <fullName evidence="1">Uncharacterized protein</fullName>
    </submittedName>
</protein>
<dbReference type="EMBL" id="CM046394">
    <property type="protein sequence ID" value="KAI8548459.1"/>
    <property type="molecule type" value="Genomic_DNA"/>
</dbReference>
<dbReference type="Proteomes" id="UP001062846">
    <property type="component" value="Chromosome 7"/>
</dbReference>
<comment type="caution">
    <text evidence="1">The sequence shown here is derived from an EMBL/GenBank/DDBJ whole genome shotgun (WGS) entry which is preliminary data.</text>
</comment>
<accession>A0ACC0N5U2</accession>
<proteinExistence type="predicted"/>
<name>A0ACC0N5U2_RHOML</name>
<organism evidence="1 2">
    <name type="scientific">Rhododendron molle</name>
    <name type="common">Chinese azalea</name>
    <name type="synonym">Azalea mollis</name>
    <dbReference type="NCBI Taxonomy" id="49168"/>
    <lineage>
        <taxon>Eukaryota</taxon>
        <taxon>Viridiplantae</taxon>
        <taxon>Streptophyta</taxon>
        <taxon>Embryophyta</taxon>
        <taxon>Tracheophyta</taxon>
        <taxon>Spermatophyta</taxon>
        <taxon>Magnoliopsida</taxon>
        <taxon>eudicotyledons</taxon>
        <taxon>Gunneridae</taxon>
        <taxon>Pentapetalae</taxon>
        <taxon>asterids</taxon>
        <taxon>Ericales</taxon>
        <taxon>Ericaceae</taxon>
        <taxon>Ericoideae</taxon>
        <taxon>Rhodoreae</taxon>
        <taxon>Rhododendron</taxon>
    </lineage>
</organism>
<sequence length="157" mass="16843">MGQVQSDGAATDDPLQQSGAHSSSSFSPPPPPQQASMESLIAEAAAFGNTENGSLDEKAQKALECPCIADLRKGPCGTQFSGAFLCFLKSTAEEKGSDCVHPFVALQSCIKANPNAFAKDVLEDGDNEVKEEEEPAQEYKIIPPEWSTESQRPRQRL</sequence>
<evidence type="ECO:0000313" key="1">
    <source>
        <dbReference type="EMBL" id="KAI8548459.1"/>
    </source>
</evidence>
<reference evidence="1" key="1">
    <citation type="submission" date="2022-02" db="EMBL/GenBank/DDBJ databases">
        <title>Plant Genome Project.</title>
        <authorList>
            <person name="Zhang R.-G."/>
        </authorList>
    </citation>
    <scope>NUCLEOTIDE SEQUENCE</scope>
    <source>
        <strain evidence="1">AT1</strain>
    </source>
</reference>
<gene>
    <name evidence="1" type="ORF">RHMOL_Rhmol07G0275300</name>
</gene>
<keyword evidence="2" id="KW-1185">Reference proteome</keyword>
<evidence type="ECO:0000313" key="2">
    <source>
        <dbReference type="Proteomes" id="UP001062846"/>
    </source>
</evidence>